<reference evidence="7" key="1">
    <citation type="journal article" date="2023" name="Insect Mol. Biol.">
        <title>Genome sequencing provides insights into the evolution of gene families encoding plant cell wall-degrading enzymes in longhorned beetles.</title>
        <authorList>
            <person name="Shin N.R."/>
            <person name="Okamura Y."/>
            <person name="Kirsch R."/>
            <person name="Pauchet Y."/>
        </authorList>
    </citation>
    <scope>NUCLEOTIDE SEQUENCE</scope>
    <source>
        <strain evidence="7">AMC_N1</strain>
    </source>
</reference>
<evidence type="ECO:0000256" key="6">
    <source>
        <dbReference type="RuleBase" id="RU363108"/>
    </source>
</evidence>
<dbReference type="InterPro" id="IPR013604">
    <property type="entry name" value="7TM_chemorcpt"/>
</dbReference>
<name>A0AAV8Z0H3_9CUCU</name>
<dbReference type="AlphaFoldDB" id="A0AAV8Z0H3"/>
<keyword evidence="5 6" id="KW-0472">Membrane</keyword>
<feature type="transmembrane region" description="Helical" evidence="6">
    <location>
        <begin position="157"/>
        <end position="175"/>
    </location>
</feature>
<accession>A0AAV8Z0H3</accession>
<keyword evidence="6" id="KW-0807">Transducer</keyword>
<comment type="function">
    <text evidence="6">Gustatory receptor which mediates acceptance or avoidance behavior, depending on its substrates.</text>
</comment>
<keyword evidence="2 6" id="KW-1003">Cell membrane</keyword>
<comment type="similarity">
    <text evidence="6">Belongs to the insect chemoreceptor superfamily. Gustatory receptor (GR) family.</text>
</comment>
<evidence type="ECO:0000256" key="1">
    <source>
        <dbReference type="ARBA" id="ARBA00004651"/>
    </source>
</evidence>
<keyword evidence="8" id="KW-1185">Reference proteome</keyword>
<sequence length="351" mass="40783">MKSFYWHFRPTAVLSKCLGVFPLENVLNLDASLLNYKLFSWSNLYSLIIFTFYINMLYFCSGFIFDIPSVSHKFLCYVVYVMVIRSFLSFMCCSHNSRKAPKLIRLLDTFDRKKHQILVVNDYSTTFNVFMWMIIPNLVSITFLYLSLEEAAHTWQIFPYFIYLHFAVKITYNFIEINNTLVNKNMICDYLNKDINYDPEMYVTLSKIRMLHNMLSECVTELGKCYGTSIALDQLCITTVFIVNISVYVYEGDHNTEFSKCNHNISVIFVSDELKVRGSEVISLLYGIPSTAISEKTQQEINSFLTQLAVRPIEVSAAGYFVLDKSQTLATICRKAELSDSRQQRSRRLTL</sequence>
<keyword evidence="3 6" id="KW-0812">Transmembrane</keyword>
<keyword evidence="6" id="KW-0675">Receptor</keyword>
<evidence type="ECO:0000256" key="2">
    <source>
        <dbReference type="ARBA" id="ARBA00022475"/>
    </source>
</evidence>
<feature type="transmembrane region" description="Helical" evidence="6">
    <location>
        <begin position="77"/>
        <end position="97"/>
    </location>
</feature>
<gene>
    <name evidence="7" type="ORF">NQ318_007305</name>
</gene>
<organism evidence="7 8">
    <name type="scientific">Aromia moschata</name>
    <dbReference type="NCBI Taxonomy" id="1265417"/>
    <lineage>
        <taxon>Eukaryota</taxon>
        <taxon>Metazoa</taxon>
        <taxon>Ecdysozoa</taxon>
        <taxon>Arthropoda</taxon>
        <taxon>Hexapoda</taxon>
        <taxon>Insecta</taxon>
        <taxon>Pterygota</taxon>
        <taxon>Neoptera</taxon>
        <taxon>Endopterygota</taxon>
        <taxon>Coleoptera</taxon>
        <taxon>Polyphaga</taxon>
        <taxon>Cucujiformia</taxon>
        <taxon>Chrysomeloidea</taxon>
        <taxon>Cerambycidae</taxon>
        <taxon>Cerambycinae</taxon>
        <taxon>Callichromatini</taxon>
        <taxon>Aromia</taxon>
    </lineage>
</organism>
<keyword evidence="4 6" id="KW-1133">Transmembrane helix</keyword>
<dbReference type="GO" id="GO:0007165">
    <property type="term" value="P:signal transduction"/>
    <property type="evidence" value="ECO:0007669"/>
    <property type="project" value="UniProtKB-KW"/>
</dbReference>
<evidence type="ECO:0000256" key="4">
    <source>
        <dbReference type="ARBA" id="ARBA00022989"/>
    </source>
</evidence>
<dbReference type="GO" id="GO:0005886">
    <property type="term" value="C:plasma membrane"/>
    <property type="evidence" value="ECO:0007669"/>
    <property type="project" value="UniProtKB-SubCell"/>
</dbReference>
<feature type="transmembrane region" description="Helical" evidence="6">
    <location>
        <begin position="44"/>
        <end position="65"/>
    </location>
</feature>
<evidence type="ECO:0000256" key="5">
    <source>
        <dbReference type="ARBA" id="ARBA00023136"/>
    </source>
</evidence>
<comment type="caution">
    <text evidence="7">The sequence shown here is derived from an EMBL/GenBank/DDBJ whole genome shotgun (WGS) entry which is preliminary data.</text>
</comment>
<protein>
    <recommendedName>
        <fullName evidence="6">Gustatory receptor</fullName>
    </recommendedName>
</protein>
<comment type="caution">
    <text evidence="6">Lacks conserved residue(s) required for the propagation of feature annotation.</text>
</comment>
<dbReference type="EMBL" id="JAPWTK010000025">
    <property type="protein sequence ID" value="KAJ8957091.1"/>
    <property type="molecule type" value="Genomic_DNA"/>
</dbReference>
<dbReference type="Proteomes" id="UP001162162">
    <property type="component" value="Unassembled WGS sequence"/>
</dbReference>
<comment type="subcellular location">
    <subcellularLocation>
        <location evidence="1 6">Cell membrane</location>
        <topology evidence="1 6">Multi-pass membrane protein</topology>
    </subcellularLocation>
</comment>
<dbReference type="Pfam" id="PF08395">
    <property type="entry name" value="7tm_7"/>
    <property type="match status" value="1"/>
</dbReference>
<dbReference type="GO" id="GO:0050909">
    <property type="term" value="P:sensory perception of taste"/>
    <property type="evidence" value="ECO:0007669"/>
    <property type="project" value="InterPro"/>
</dbReference>
<feature type="transmembrane region" description="Helical" evidence="6">
    <location>
        <begin position="118"/>
        <end position="145"/>
    </location>
</feature>
<evidence type="ECO:0000256" key="3">
    <source>
        <dbReference type="ARBA" id="ARBA00022692"/>
    </source>
</evidence>
<evidence type="ECO:0000313" key="8">
    <source>
        <dbReference type="Proteomes" id="UP001162162"/>
    </source>
</evidence>
<proteinExistence type="inferred from homology"/>
<evidence type="ECO:0000313" key="7">
    <source>
        <dbReference type="EMBL" id="KAJ8957091.1"/>
    </source>
</evidence>